<sequence>MTLPSETKRSKKLLTIILTIPIAVILLSSAVFYLAKQDIISFTTVNRGVLINPPMQLGDLHPALRDGSEFLFNRAESRWVFMVVGGRDCRDACERMLYLTRQTHTAMGKKVDRVERIYLATDGPLSPQLRDFLEAEHSDMTVLQADGSVFLRNLKNLDINPFDSSTFYIVDPMGWVMMYYRAADMEQLTLTSLGKDVLKDMGRLIK</sequence>
<dbReference type="InterPro" id="IPR036249">
    <property type="entry name" value="Thioredoxin-like_sf"/>
</dbReference>
<dbReference type="SUPFAM" id="SSF52833">
    <property type="entry name" value="Thioredoxin-like"/>
    <property type="match status" value="1"/>
</dbReference>
<protein>
    <submittedName>
        <fullName evidence="2">Uncharacterized protein</fullName>
    </submittedName>
</protein>
<evidence type="ECO:0000256" key="1">
    <source>
        <dbReference type="SAM" id="Phobius"/>
    </source>
</evidence>
<dbReference type="RefSeq" id="WP_344934192.1">
    <property type="nucleotide sequence ID" value="NZ_BAABDM010000002.1"/>
</dbReference>
<keyword evidence="3" id="KW-1185">Reference proteome</keyword>
<proteinExistence type="predicted"/>
<evidence type="ECO:0000313" key="3">
    <source>
        <dbReference type="Proteomes" id="UP001500392"/>
    </source>
</evidence>
<name>A0ABP7WMV6_9GAMM</name>
<dbReference type="Proteomes" id="UP001500392">
    <property type="component" value="Unassembled WGS sequence"/>
</dbReference>
<organism evidence="2 3">
    <name type="scientific">Zhongshania borealis</name>
    <dbReference type="NCBI Taxonomy" id="889488"/>
    <lineage>
        <taxon>Bacteria</taxon>
        <taxon>Pseudomonadati</taxon>
        <taxon>Pseudomonadota</taxon>
        <taxon>Gammaproteobacteria</taxon>
        <taxon>Cellvibrionales</taxon>
        <taxon>Spongiibacteraceae</taxon>
        <taxon>Zhongshania</taxon>
    </lineage>
</organism>
<feature type="transmembrane region" description="Helical" evidence="1">
    <location>
        <begin position="12"/>
        <end position="35"/>
    </location>
</feature>
<keyword evidence="1" id="KW-1133">Transmembrane helix</keyword>
<dbReference type="Gene3D" id="3.40.30.10">
    <property type="entry name" value="Glutaredoxin"/>
    <property type="match status" value="1"/>
</dbReference>
<keyword evidence="1" id="KW-0812">Transmembrane</keyword>
<accession>A0ABP7WMV6</accession>
<dbReference type="EMBL" id="BAABDM010000002">
    <property type="protein sequence ID" value="GAA4092508.1"/>
    <property type="molecule type" value="Genomic_DNA"/>
</dbReference>
<evidence type="ECO:0000313" key="2">
    <source>
        <dbReference type="EMBL" id="GAA4092508.1"/>
    </source>
</evidence>
<reference evidence="3" key="1">
    <citation type="journal article" date="2019" name="Int. J. Syst. Evol. Microbiol.">
        <title>The Global Catalogue of Microorganisms (GCM) 10K type strain sequencing project: providing services to taxonomists for standard genome sequencing and annotation.</title>
        <authorList>
            <consortium name="The Broad Institute Genomics Platform"/>
            <consortium name="The Broad Institute Genome Sequencing Center for Infectious Disease"/>
            <person name="Wu L."/>
            <person name="Ma J."/>
        </authorList>
    </citation>
    <scope>NUCLEOTIDE SEQUENCE [LARGE SCALE GENOMIC DNA]</scope>
    <source>
        <strain evidence="3">JCM 17304</strain>
    </source>
</reference>
<keyword evidence="1" id="KW-0472">Membrane</keyword>
<gene>
    <name evidence="2" type="ORF">GCM10022414_15060</name>
</gene>
<comment type="caution">
    <text evidence="2">The sequence shown here is derived from an EMBL/GenBank/DDBJ whole genome shotgun (WGS) entry which is preliminary data.</text>
</comment>